<dbReference type="InterPro" id="IPR039448">
    <property type="entry name" value="Beta_helix"/>
</dbReference>
<dbReference type="OrthoDB" id="7794186at2"/>
<dbReference type="InterPro" id="IPR011050">
    <property type="entry name" value="Pectin_lyase_fold/virulence"/>
</dbReference>
<dbReference type="InterPro" id="IPR044023">
    <property type="entry name" value="Ig_7"/>
</dbReference>
<keyword evidence="3" id="KW-1185">Reference proteome</keyword>
<dbReference type="InterPro" id="IPR013783">
    <property type="entry name" value="Ig-like_fold"/>
</dbReference>
<gene>
    <name evidence="2" type="ORF">GO495_09140</name>
</gene>
<evidence type="ECO:0000313" key="3">
    <source>
        <dbReference type="Proteomes" id="UP000468388"/>
    </source>
</evidence>
<dbReference type="EMBL" id="WRXO01000002">
    <property type="protein sequence ID" value="MVT40741.1"/>
    <property type="molecule type" value="Genomic_DNA"/>
</dbReference>
<dbReference type="Gene3D" id="2.60.40.2700">
    <property type="match status" value="1"/>
</dbReference>
<dbReference type="SMART" id="SM00089">
    <property type="entry name" value="PKD"/>
    <property type="match status" value="1"/>
</dbReference>
<reference evidence="2 3" key="1">
    <citation type="submission" date="2019-12" db="EMBL/GenBank/DDBJ databases">
        <title>The draft genomic sequence of strain Chitinophaga oryziterrae JCM 16595.</title>
        <authorList>
            <person name="Zhang X."/>
        </authorList>
    </citation>
    <scope>NUCLEOTIDE SEQUENCE [LARGE SCALE GENOMIC DNA]</scope>
    <source>
        <strain evidence="2 3">JCM 16595</strain>
    </source>
</reference>
<dbReference type="InterPro" id="IPR012334">
    <property type="entry name" value="Pectin_lyas_fold"/>
</dbReference>
<dbReference type="InterPro" id="IPR000601">
    <property type="entry name" value="PKD_dom"/>
</dbReference>
<dbReference type="InterPro" id="IPR035234">
    <property type="entry name" value="IgGFc-bd_N"/>
</dbReference>
<dbReference type="RefSeq" id="WP_157299376.1">
    <property type="nucleotide sequence ID" value="NZ_BAAAZB010000010.1"/>
</dbReference>
<dbReference type="NCBIfam" id="TIGR04131">
    <property type="entry name" value="Bac_Flav_CTERM"/>
    <property type="match status" value="1"/>
</dbReference>
<accession>A0A6N8J805</accession>
<proteinExistence type="predicted"/>
<name>A0A6N8J805_9BACT</name>
<evidence type="ECO:0000313" key="2">
    <source>
        <dbReference type="EMBL" id="MVT40741.1"/>
    </source>
</evidence>
<sequence>MKRYTIYSFCRVTWLVAVLLMSILSVRAQTNISIGSGTFGNEESWYPCPLQDYYDGARAQYLYKASELQAAGMGAGVISALSFKVLNLRGGGLIENYTIKIGTVSTSQLNQATWEAVSNLVYGPAMYQPVTGTNNFAFAASFTWNGMDNIVVEICNGDNSGETSDQNPEVQYTTNLPFNASHTYRANSQGNLCATTNTANTGTLSNRPDIVFAWTAAAACTGTPVAGTPVIDASQICSTGKVNLSLSGTTIASGLTFQWQSSPDNSTWTNITGATTGNYTATQTVSTWYRCIVTCSGASATSASVQGVSPSPVNGTFTINSAVATGGTNFQSFNDAVNFIKCGVNGAVVFNVVTGSGPYNEQVVIPVIPGASATNTITFNGNGNNIHYLSTLNTSPAVIKLDGADYITINNLDIKTDGGGYSEYGFGIHLTNDADFNTINNCTITSDLLSGSQNFAGIVISGGNFLTDENSKSDNNTISNNTITGGYYGITMYGNLVDAAGNNKIINNAIHDFHHGGINAQGTFNLLIEGNEISRPARTTTWQFYGLYLTGLNTKLNVNGNRISNPYGGTPDNLDYCFGIDIESAGALPGLENVISNNLIYNFTAGGNAEGIHVSFCNNAWFYHNTIALDGTSTAATYTAYGFYVDAYSGGINLNNNIVHLTRAGAGKKYAVYIEADPGTVMADHNNYYVANSVQQGATGYYGGADHKTMAQWKAAFGGDAASIAVNPLFFDVTTGNYTPQNNSLNDQGIFVNITKDITGATRSTTKPDIGAYEFTPPACTAPPTPGTTILSANPICANTQVVLGLTGNSIGVGQTYQWQSSPNGVTFTPLGAVMDGSDTTITGTVSAYYRVALTCSGNTSYSTPILLTVNPPVPTGVYTINKGAAASATNYVSFTAASQALQCGITGPVVFNVVANSGPYNEQLILDSIKGSSAVNTVTFNGNGNTIAFSSVNSLERSVIKLRGTDHVIIDSLIIDATGAGTYGYGVQLLNNADSNVVSRCKITVPAVYNGGSEFTGIAITGAEDYAASTGSLCDGNTIRNNTITGGDGGITLMGYYAGIIKGNTVSNNDIRDFYRVGIYITGVSNTLISGNKISRPTRTDLGSFVGIVSDTHSGLVIENNRIFNPCGADPSANASFTGIEMDRSDDNNPTENAVRNNVIYNVNTSGSIDGIYTNGSDNTVYYHNTIDVNLPAVANTSGVNGFILYGDVTRMIIKNNLVRITRGGTGEKTAMDAMNKMDGITIDNNNYSVKGGVVNYIGRTDNIAYTTLAGWKAASLQEAHSTNVEPVYADVANGNLSPVISPLDNTGTPVPVTKDINGVTRSTTSPDMGAFEISIPACAAPPVAGTTVVTPATGVCLGDSVKLSLTGNTAGGTQTYQWQSATSAAGPWTDFGELQYIPETIIALTFSNYFRCGVTCGGTTVYSAVANVNMNAAFQSGFYTINPALPAGVTNFQTFNAAVAALECGITGNVTFLVSPGTYNEQVRMHHIAGSGVNARVAFTSANNDATSVTLTYAAVDPGDNYVLTLDSADYVTYNAITLKADGPDYGRVVCMAGATSHDSLTNNTIVAPVATFSTPDIAGIYADQFTGVDNVIKGNTIQNGDNGIWLAGVNQQTYYHDHVIDSNKITGAYSNGIYTMLSNHLKINNNTVDLNAPGYGVSGIFVQYGDSICTVTHNHITINNAHSPAYGINFTYSGASIAGSGAIEGNTVLALTGNTSDLYGIYTGNNQFLNAVNNVVSIKTTSAIASGLYVQGDENASYTNNSIYNTSTTSGTKNAAAYLRQSSQTVVVRNNIFAHAGGRRALYVYNAANENTDYNMLYTSGSILASTRTADYTTLPAFVAATKQEQHSMVYKPAFVSASDLRPDVTSADVWALNGRGVQIPGNNHDFNNQPRPVTLETGVPDLGAFEFVPISVPVALTGVPAIPIAGSAQTFMFGSDTVATLKWDAADAIPSAITLQRYTGTVPTGLSPAAQYMYFYTNVNVTGSGAYNYTLKQYYMDPWQGTVKNQSLLQLGRTDAADKWITGDSSTVNDPANYLTESKLSFLGRFTGLVDSARAVVPVVISPADSSNTGTRFWVGYGHHEYFTGNNAQNMVLYLSAANEDADVTVKINNTSWIKTYHIPANTAITSDLIPKQGIEDARLLTEGVSDKGISIESTKPIVAYAHIYSHESSGATMLLPAGTYGYEYYALGYNQSYSYLDYSWSYVVADQPNTLVEITPSVPTEGGHPANIPFTVVLNKGEIYQVLGARIGGGLGYDITGTRFRSVSNASGKCYPIAVFSGSSRTSISCASSGSGGNGDNIIQQNFPSQAWGKRYLTAPTSTDDDPAILMGNVYRVQVKDPATVVKRNGIVLTGLINNRYYQYNSTTADYIQADRPVMVAQYMASWTECFNTGGHGDPEMIYLSPIEQGIKKTGFYRNTQSSIESNLLTLIIPDGGVSTLKIDGSSTFDYKYKHPALAGYTVVVKRWDAEQAQSSVESDSAFTAITYGLGENESYGYNAGTLVRNLNTRTSITNTNSDSTSVSDHTCANTPFRFTFIATQRPASIVWGIGQVSNITPATDVTQANPVPVDSFIANSRKYYRFAIKQDYTFTKPGTYYVPVTMIDPTLEGCDNKLVTYLPVTVIAAPVVSFTYAFNGCVSDSVRFKGMAVTSNAAAIAKWSWAFGDAATSLLQDPVHLYGAGGTYAVNFDIIAADGCTADTTGNVVVKGPASGILTTDSITTCMGTDASFSVQSPATGVDYNWYDALTGGTLVGTGSTLTITAATASATYYLETIKDGCPAPKRTIAKLVVLPLLTAPVAQLDSAGVNTLRFKWAAVPNATGYEVSTDGLTWTSVSGLSYTISGLKPSQEVTLHIRALGCETVNGANVSGTTLLDGIYIPNVFTPNGDGVNETFKVYGYIVKTIHLMIFDQWGEKLFESDSQDRRWDGVYKGKQQPSGVYMYVCKLQLLDGSTVEKKGIINLIR</sequence>
<dbReference type="Proteomes" id="UP000468388">
    <property type="component" value="Unassembled WGS sequence"/>
</dbReference>
<protein>
    <submittedName>
        <fullName evidence="2">T9SS type B sorting domain-containing protein</fullName>
    </submittedName>
</protein>
<dbReference type="Gene3D" id="2.160.20.10">
    <property type="entry name" value="Single-stranded right-handed beta-helix, Pectin lyase-like"/>
    <property type="match status" value="3"/>
</dbReference>
<organism evidence="2 3">
    <name type="scientific">Chitinophaga oryziterrae</name>
    <dbReference type="NCBI Taxonomy" id="1031224"/>
    <lineage>
        <taxon>Bacteria</taxon>
        <taxon>Pseudomonadati</taxon>
        <taxon>Bacteroidota</taxon>
        <taxon>Chitinophagia</taxon>
        <taxon>Chitinophagales</taxon>
        <taxon>Chitinophagaceae</taxon>
        <taxon>Chitinophaga</taxon>
    </lineage>
</organism>
<dbReference type="InterPro" id="IPR006626">
    <property type="entry name" value="PbH1"/>
</dbReference>
<dbReference type="InterPro" id="IPR022409">
    <property type="entry name" value="PKD/Chitinase_dom"/>
</dbReference>
<dbReference type="SUPFAM" id="SSF49299">
    <property type="entry name" value="PKD domain"/>
    <property type="match status" value="1"/>
</dbReference>
<feature type="domain" description="PKD" evidence="1">
    <location>
        <begin position="2627"/>
        <end position="2715"/>
    </location>
</feature>
<dbReference type="InterPro" id="IPR026341">
    <property type="entry name" value="T9SS_type_B"/>
</dbReference>
<dbReference type="InterPro" id="IPR035986">
    <property type="entry name" value="PKD_dom_sf"/>
</dbReference>
<dbReference type="Gene3D" id="2.60.40.10">
    <property type="entry name" value="Immunoglobulins"/>
    <property type="match status" value="2"/>
</dbReference>
<dbReference type="SMART" id="SM00710">
    <property type="entry name" value="PbH1"/>
    <property type="match status" value="27"/>
</dbReference>
<dbReference type="Pfam" id="PF18911">
    <property type="entry name" value="PKD_4"/>
    <property type="match status" value="1"/>
</dbReference>
<dbReference type="Pfam" id="PF13229">
    <property type="entry name" value="Beta_helix"/>
    <property type="match status" value="3"/>
</dbReference>
<dbReference type="Pfam" id="PF19081">
    <property type="entry name" value="Ig_7"/>
    <property type="match status" value="1"/>
</dbReference>
<dbReference type="Pfam" id="PF13585">
    <property type="entry name" value="CHU_C"/>
    <property type="match status" value="1"/>
</dbReference>
<dbReference type="SUPFAM" id="SSF51126">
    <property type="entry name" value="Pectin lyase-like"/>
    <property type="match status" value="4"/>
</dbReference>
<comment type="caution">
    <text evidence="2">The sequence shown here is derived from an EMBL/GenBank/DDBJ whole genome shotgun (WGS) entry which is preliminary data.</text>
</comment>
<dbReference type="Pfam" id="PF17517">
    <property type="entry name" value="IgGFc_binding"/>
    <property type="match status" value="1"/>
</dbReference>
<evidence type="ECO:0000259" key="1">
    <source>
        <dbReference type="PROSITE" id="PS50093"/>
    </source>
</evidence>
<dbReference type="PROSITE" id="PS50093">
    <property type="entry name" value="PKD"/>
    <property type="match status" value="1"/>
</dbReference>